<dbReference type="EMBL" id="JBHTLX010000004">
    <property type="protein sequence ID" value="MFD1246433.1"/>
    <property type="molecule type" value="Genomic_DNA"/>
</dbReference>
<reference evidence="3" key="1">
    <citation type="journal article" date="2019" name="Int. J. Syst. Evol. Microbiol.">
        <title>The Global Catalogue of Microorganisms (GCM) 10K type strain sequencing project: providing services to taxonomists for standard genome sequencing and annotation.</title>
        <authorList>
            <consortium name="The Broad Institute Genomics Platform"/>
            <consortium name="The Broad Institute Genome Sequencing Center for Infectious Disease"/>
            <person name="Wu L."/>
            <person name="Ma J."/>
        </authorList>
    </citation>
    <scope>NUCLEOTIDE SEQUENCE [LARGE SCALE GENOMIC DNA]</scope>
    <source>
        <strain evidence="3">CCUG 52478</strain>
    </source>
</reference>
<dbReference type="Proteomes" id="UP001597229">
    <property type="component" value="Unassembled WGS sequence"/>
</dbReference>
<keyword evidence="1" id="KW-0812">Transmembrane</keyword>
<organism evidence="2 3">
    <name type="scientific">Nocardioides ginsengisoli</name>
    <dbReference type="NCBI Taxonomy" id="363868"/>
    <lineage>
        <taxon>Bacteria</taxon>
        <taxon>Bacillati</taxon>
        <taxon>Actinomycetota</taxon>
        <taxon>Actinomycetes</taxon>
        <taxon>Propionibacteriales</taxon>
        <taxon>Nocardioidaceae</taxon>
        <taxon>Nocardioides</taxon>
    </lineage>
</organism>
<evidence type="ECO:0000313" key="3">
    <source>
        <dbReference type="Proteomes" id="UP001597229"/>
    </source>
</evidence>
<feature type="transmembrane region" description="Helical" evidence="1">
    <location>
        <begin position="142"/>
        <end position="160"/>
    </location>
</feature>
<keyword evidence="1" id="KW-0472">Membrane</keyword>
<feature type="transmembrane region" description="Helical" evidence="1">
    <location>
        <begin position="116"/>
        <end position="136"/>
    </location>
</feature>
<evidence type="ECO:0000313" key="2">
    <source>
        <dbReference type="EMBL" id="MFD1246433.1"/>
    </source>
</evidence>
<feature type="transmembrane region" description="Helical" evidence="1">
    <location>
        <begin position="12"/>
        <end position="32"/>
    </location>
</feature>
<feature type="transmembrane region" description="Helical" evidence="1">
    <location>
        <begin position="44"/>
        <end position="65"/>
    </location>
</feature>
<keyword evidence="1" id="KW-1133">Transmembrane helix</keyword>
<sequence length="231" mass="23675">MSPLVAFRWTGAGLFLPVLFGIACLFAAADLIRIGYPTGDLANASYALSVAAPVAAGFTAARFHWFPGWIALARPARSGLRAVGAGYGPLVLGSPCAVCLAVVVTARTAPSDGPSWAIVGVDFATVLAACLSGLVLASALPVVMAVPVALLGWFWWLAYVPGMTSPLLHNMTSTFSACCDSSSRPAWHAVGAASVVTGTICLGVAALLSASHWSQRPVPVAGSVHFNRGQP</sequence>
<feature type="transmembrane region" description="Helical" evidence="1">
    <location>
        <begin position="85"/>
        <end position="104"/>
    </location>
</feature>
<keyword evidence="3" id="KW-1185">Reference proteome</keyword>
<evidence type="ECO:0000256" key="1">
    <source>
        <dbReference type="SAM" id="Phobius"/>
    </source>
</evidence>
<comment type="caution">
    <text evidence="2">The sequence shown here is derived from an EMBL/GenBank/DDBJ whole genome shotgun (WGS) entry which is preliminary data.</text>
</comment>
<proteinExistence type="predicted"/>
<protein>
    <recommendedName>
        <fullName evidence="4">ABC transporter permease</fullName>
    </recommendedName>
</protein>
<evidence type="ECO:0008006" key="4">
    <source>
        <dbReference type="Google" id="ProtNLM"/>
    </source>
</evidence>
<gene>
    <name evidence="2" type="ORF">ACFQ3F_01405</name>
</gene>
<dbReference type="RefSeq" id="WP_367922140.1">
    <property type="nucleotide sequence ID" value="NZ_BAABAC010000052.1"/>
</dbReference>
<name>A0ABW3VX08_9ACTN</name>
<accession>A0ABW3VX08</accession>